<dbReference type="EMBL" id="KV441553">
    <property type="protein sequence ID" value="OAG04307.1"/>
    <property type="molecule type" value="Genomic_DNA"/>
</dbReference>
<dbReference type="STRING" id="1460663.A0A177CBZ5"/>
<evidence type="ECO:0000256" key="1">
    <source>
        <dbReference type="SAM" id="MobiDB-lite"/>
    </source>
</evidence>
<gene>
    <name evidence="3" type="ORF">CC84DRAFT_1164815</name>
</gene>
<dbReference type="GO" id="GO:0016787">
    <property type="term" value="F:hydrolase activity"/>
    <property type="evidence" value="ECO:0007669"/>
    <property type="project" value="UniProtKB-KW"/>
</dbReference>
<dbReference type="Pfam" id="PF01764">
    <property type="entry name" value="Lipase_3"/>
    <property type="match status" value="1"/>
</dbReference>
<evidence type="ECO:0000313" key="4">
    <source>
        <dbReference type="Proteomes" id="UP000077069"/>
    </source>
</evidence>
<dbReference type="GO" id="GO:0006629">
    <property type="term" value="P:lipid metabolic process"/>
    <property type="evidence" value="ECO:0007669"/>
    <property type="project" value="InterPro"/>
</dbReference>
<dbReference type="PANTHER" id="PTHR46023:SF6">
    <property type="entry name" value="LIPASE CLASS 3 FAMILY PROTEIN"/>
    <property type="match status" value="1"/>
</dbReference>
<sequence length="636" mass="69358">MTFGFSSRERKHKKLPKPAAQPYAHATLGSQSTVHTQQSHEIPYPPHQPSGYFTNPPPHFNYAVSPPPSARHISPPQQHHPVYGARPQMPQQFYQSYPASPPCQPAQPHCVEPTASSATHSPPRNDRGLKSHWDRAGRLASRSYQDLTAQVSSGAQKSVDLANKSVAVTMTTFVERPTTLVTKKSVQMINQSAALCDRLNSKLDAVITSIDEGMFSGKEQDLMVEDDEMPYASTSTLQPGTALDRSAASAVYPSQKNAKSSNMFSKVWLYSNSRLPPHLPPFKVYMPTYPLLCLAAAYSERVYTPSTLPNTESETHIPADWRSGTKAMILKSLPRDDMNTVVFAIRGSQTFMDWAVNYKSAPSSPDGFLDDPGNLCHAGFLYVARKMVAPVAERLRVLLQDNPARSNCSLLITGHSAGGAVAALLFAHMMSTTVTSELSYLTGFFKRVHCVTFGAPPISLLPLKPSTDKRHRKSLFYSFINEGDPVPRADKAVVKSLVKLWSSPPPCTKNTSTLASMSKLNISSSSNNLAKPSPGRKVAKTKPSKASLPATSLAPTTATSPPWPVVPCTLSNAGRLIVLREKVEGSVGQEEDIEAVTVNDEMLRAVVYGDPVKHQMSLYKRRVECIATRAVTGGGY</sequence>
<dbReference type="GeneID" id="28762055"/>
<name>A0A177CBZ5_9PLEO</name>
<dbReference type="CDD" id="cd00519">
    <property type="entry name" value="Lipase_3"/>
    <property type="match status" value="1"/>
</dbReference>
<dbReference type="InterPro" id="IPR029058">
    <property type="entry name" value="AB_hydrolase_fold"/>
</dbReference>
<feature type="compositionally biased region" description="Polar residues" evidence="1">
    <location>
        <begin position="28"/>
        <end position="40"/>
    </location>
</feature>
<evidence type="ECO:0000313" key="3">
    <source>
        <dbReference type="EMBL" id="OAG04307.1"/>
    </source>
</evidence>
<proteinExistence type="predicted"/>
<evidence type="ECO:0000259" key="2">
    <source>
        <dbReference type="Pfam" id="PF01764"/>
    </source>
</evidence>
<dbReference type="SUPFAM" id="SSF53474">
    <property type="entry name" value="alpha/beta-Hydrolases"/>
    <property type="match status" value="1"/>
</dbReference>
<feature type="region of interest" description="Disordered" evidence="1">
    <location>
        <begin position="1"/>
        <end position="60"/>
    </location>
</feature>
<dbReference type="InParanoid" id="A0A177CBZ5"/>
<feature type="domain" description="Fungal lipase-type" evidence="2">
    <location>
        <begin position="342"/>
        <end position="489"/>
    </location>
</feature>
<dbReference type="PANTHER" id="PTHR46023">
    <property type="entry name" value="LIPASE CLASS 3 PROTEIN-LIKE"/>
    <property type="match status" value="1"/>
</dbReference>
<keyword evidence="4" id="KW-1185">Reference proteome</keyword>
<dbReference type="AlphaFoldDB" id="A0A177CBZ5"/>
<feature type="region of interest" description="Disordered" evidence="1">
    <location>
        <begin position="93"/>
        <end position="129"/>
    </location>
</feature>
<accession>A0A177CBZ5</accession>
<protein>
    <submittedName>
        <fullName evidence="3">Alpha/beta-hydrolase</fullName>
    </submittedName>
</protein>
<dbReference type="Proteomes" id="UP000077069">
    <property type="component" value="Unassembled WGS sequence"/>
</dbReference>
<feature type="region of interest" description="Disordered" evidence="1">
    <location>
        <begin position="525"/>
        <end position="559"/>
    </location>
</feature>
<dbReference type="Gene3D" id="3.40.50.1820">
    <property type="entry name" value="alpha/beta hydrolase"/>
    <property type="match status" value="1"/>
</dbReference>
<dbReference type="InterPro" id="IPR002921">
    <property type="entry name" value="Fungal_lipase-type"/>
</dbReference>
<feature type="compositionally biased region" description="Low complexity" evidence="1">
    <location>
        <begin position="546"/>
        <end position="559"/>
    </location>
</feature>
<reference evidence="3 4" key="1">
    <citation type="submission" date="2016-05" db="EMBL/GenBank/DDBJ databases">
        <title>Comparative analysis of secretome profiles of manganese(II)-oxidizing ascomycete fungi.</title>
        <authorList>
            <consortium name="DOE Joint Genome Institute"/>
            <person name="Zeiner C.A."/>
            <person name="Purvine S.O."/>
            <person name="Zink E.M."/>
            <person name="Wu S."/>
            <person name="Pasa-Tolic L."/>
            <person name="Chaput D.L."/>
            <person name="Haridas S."/>
            <person name="Grigoriev I.V."/>
            <person name="Santelli C.M."/>
            <person name="Hansel C.M."/>
        </authorList>
    </citation>
    <scope>NUCLEOTIDE SEQUENCE [LARGE SCALE GENOMIC DNA]</scope>
    <source>
        <strain evidence="3 4">AP3s5-JAC2a</strain>
    </source>
</reference>
<dbReference type="OrthoDB" id="438440at2759"/>
<organism evidence="3 4">
    <name type="scientific">Paraphaeosphaeria sporulosa</name>
    <dbReference type="NCBI Taxonomy" id="1460663"/>
    <lineage>
        <taxon>Eukaryota</taxon>
        <taxon>Fungi</taxon>
        <taxon>Dikarya</taxon>
        <taxon>Ascomycota</taxon>
        <taxon>Pezizomycotina</taxon>
        <taxon>Dothideomycetes</taxon>
        <taxon>Pleosporomycetidae</taxon>
        <taxon>Pleosporales</taxon>
        <taxon>Massarineae</taxon>
        <taxon>Didymosphaeriaceae</taxon>
        <taxon>Paraphaeosphaeria</taxon>
    </lineage>
</organism>
<dbReference type="RefSeq" id="XP_018034672.1">
    <property type="nucleotide sequence ID" value="XM_018178569.1"/>
</dbReference>
<keyword evidence="3" id="KW-0378">Hydrolase</keyword>